<protein>
    <submittedName>
        <fullName evidence="1">Uncharacterized protein</fullName>
    </submittedName>
</protein>
<name>A0ACC0AS42_CATRO</name>
<evidence type="ECO:0000313" key="1">
    <source>
        <dbReference type="EMBL" id="KAI5662969.1"/>
    </source>
</evidence>
<dbReference type="EMBL" id="CM044705">
    <property type="protein sequence ID" value="KAI5662969.1"/>
    <property type="molecule type" value="Genomic_DNA"/>
</dbReference>
<comment type="caution">
    <text evidence="1">The sequence shown here is derived from an EMBL/GenBank/DDBJ whole genome shotgun (WGS) entry which is preliminary data.</text>
</comment>
<keyword evidence="2" id="KW-1185">Reference proteome</keyword>
<reference evidence="2" key="1">
    <citation type="journal article" date="2023" name="Nat. Plants">
        <title>Single-cell RNA sequencing provides a high-resolution roadmap for understanding the multicellular compartmentation of specialized metabolism.</title>
        <authorList>
            <person name="Sun S."/>
            <person name="Shen X."/>
            <person name="Li Y."/>
            <person name="Li Y."/>
            <person name="Wang S."/>
            <person name="Li R."/>
            <person name="Zhang H."/>
            <person name="Shen G."/>
            <person name="Guo B."/>
            <person name="Wei J."/>
            <person name="Xu J."/>
            <person name="St-Pierre B."/>
            <person name="Chen S."/>
            <person name="Sun C."/>
        </authorList>
    </citation>
    <scope>NUCLEOTIDE SEQUENCE [LARGE SCALE GENOMIC DNA]</scope>
</reference>
<accession>A0ACC0AS42</accession>
<evidence type="ECO:0000313" key="2">
    <source>
        <dbReference type="Proteomes" id="UP001060085"/>
    </source>
</evidence>
<proteinExistence type="predicted"/>
<dbReference type="Proteomes" id="UP001060085">
    <property type="component" value="Linkage Group LG05"/>
</dbReference>
<sequence>MSLLKKGASHGYAPRSLTCCVCNGPVMKSSQSSSIQVFACGHAMHVNCEPQESESSFGGSSSGCPICVPRKKRHRSVGNPMLVEKRLVGKASSRSNKSLGTLPLHAPPDVDSFENMYGSHPLPRFELLSILQKDQRSIQIDNMPQLRLAPPAVYHDKVKKGTDLMTGESSSSSSKAEKSSRSRLLQDVKGKGSSIRFPLRPNIFGFTDFSSFRKIIGRLGQPFSSEEVMCILKQRWKVGKLLSAQTQTPGLLLCMIVKSAFVEIRLITDDIIVTFEKLSILQVLEPITSLLDIPNRGGHRIYLDLSCLPGK</sequence>
<organism evidence="1 2">
    <name type="scientific">Catharanthus roseus</name>
    <name type="common">Madagascar periwinkle</name>
    <name type="synonym">Vinca rosea</name>
    <dbReference type="NCBI Taxonomy" id="4058"/>
    <lineage>
        <taxon>Eukaryota</taxon>
        <taxon>Viridiplantae</taxon>
        <taxon>Streptophyta</taxon>
        <taxon>Embryophyta</taxon>
        <taxon>Tracheophyta</taxon>
        <taxon>Spermatophyta</taxon>
        <taxon>Magnoliopsida</taxon>
        <taxon>eudicotyledons</taxon>
        <taxon>Gunneridae</taxon>
        <taxon>Pentapetalae</taxon>
        <taxon>asterids</taxon>
        <taxon>lamiids</taxon>
        <taxon>Gentianales</taxon>
        <taxon>Apocynaceae</taxon>
        <taxon>Rauvolfioideae</taxon>
        <taxon>Vinceae</taxon>
        <taxon>Catharanthinae</taxon>
        <taxon>Catharanthus</taxon>
    </lineage>
</organism>
<gene>
    <name evidence="1" type="ORF">M9H77_22292</name>
</gene>